<gene>
    <name evidence="2" type="ORF">SAMN04489712_1572</name>
</gene>
<evidence type="ECO:0000313" key="2">
    <source>
        <dbReference type="EMBL" id="SEG94977.1"/>
    </source>
</evidence>
<proteinExistence type="predicted"/>
<dbReference type="AlphaFoldDB" id="A0A1H6EB47"/>
<dbReference type="Proteomes" id="UP000236723">
    <property type="component" value="Unassembled WGS sequence"/>
</dbReference>
<name>A0A1H6EB47_9ACTN</name>
<dbReference type="EMBL" id="FNVO01000057">
    <property type="protein sequence ID" value="SEG94977.1"/>
    <property type="molecule type" value="Genomic_DNA"/>
</dbReference>
<dbReference type="RefSeq" id="WP_235018413.1">
    <property type="nucleotide sequence ID" value="NZ_FNVO01000057.1"/>
</dbReference>
<reference evidence="3" key="1">
    <citation type="submission" date="2016-10" db="EMBL/GenBank/DDBJ databases">
        <authorList>
            <person name="Varghese N."/>
            <person name="Submissions S."/>
        </authorList>
    </citation>
    <scope>NUCLEOTIDE SEQUENCE [LARGE SCALE GENOMIC DNA]</scope>
    <source>
        <strain evidence="3">DSM 43163</strain>
    </source>
</reference>
<accession>A0A1H6EB47</accession>
<sequence length="108" mass="11122">MAAARARTRTFGALQAAGAALVASREEVARLRGLLVRARQDLALLRAEDAELLAYARATVAAARAGDPDPVAILAGLLEERGQLPSDGTSPAALLAQGYRTGQAGGER</sequence>
<keyword evidence="3" id="KW-1185">Reference proteome</keyword>
<evidence type="ECO:0000256" key="1">
    <source>
        <dbReference type="SAM" id="MobiDB-lite"/>
    </source>
</evidence>
<evidence type="ECO:0000313" key="3">
    <source>
        <dbReference type="Proteomes" id="UP000236723"/>
    </source>
</evidence>
<organism evidence="2 3">
    <name type="scientific">Thermomonospora echinospora</name>
    <dbReference type="NCBI Taxonomy" id="1992"/>
    <lineage>
        <taxon>Bacteria</taxon>
        <taxon>Bacillati</taxon>
        <taxon>Actinomycetota</taxon>
        <taxon>Actinomycetes</taxon>
        <taxon>Streptosporangiales</taxon>
        <taxon>Thermomonosporaceae</taxon>
        <taxon>Thermomonospora</taxon>
    </lineage>
</organism>
<protein>
    <submittedName>
        <fullName evidence="2">Uncharacterized protein</fullName>
    </submittedName>
</protein>
<feature type="region of interest" description="Disordered" evidence="1">
    <location>
        <begin position="84"/>
        <end position="108"/>
    </location>
</feature>